<sequence length="218" mass="23139">MSDSDSFIDEVTDEVRRDRLFALLKRFGWIAILLVILIVGGAAWYEIRGNRTSASTQAFGDAILAALDEKDSDARIKALEAVPTSNADQKALIQMLAGSEAGKADDAAEGSKLLSEVAGDGADPIYGQIAEFKKLLMATDMSAEDRRNAFSQLAAPGSALYLLAQEQIALTYVDEGNPQKAIETLKGITDDANVTAGLRQRASQLIVALGGSTGDKDS</sequence>
<organism evidence="2 3">
    <name type="scientific">Pseudooceanicola albus</name>
    <dbReference type="NCBI Taxonomy" id="2692189"/>
    <lineage>
        <taxon>Bacteria</taxon>
        <taxon>Pseudomonadati</taxon>
        <taxon>Pseudomonadota</taxon>
        <taxon>Alphaproteobacteria</taxon>
        <taxon>Rhodobacterales</taxon>
        <taxon>Paracoccaceae</taxon>
        <taxon>Pseudooceanicola</taxon>
    </lineage>
</organism>
<accession>A0A6L7FZW2</accession>
<dbReference type="Proteomes" id="UP000477911">
    <property type="component" value="Unassembled WGS sequence"/>
</dbReference>
<keyword evidence="1" id="KW-0472">Membrane</keyword>
<keyword evidence="1" id="KW-1133">Transmembrane helix</keyword>
<dbReference type="EMBL" id="WUMU01000003">
    <property type="protein sequence ID" value="MXN16830.1"/>
    <property type="molecule type" value="Genomic_DNA"/>
</dbReference>
<evidence type="ECO:0000313" key="3">
    <source>
        <dbReference type="Proteomes" id="UP000477911"/>
    </source>
</evidence>
<evidence type="ECO:0008006" key="4">
    <source>
        <dbReference type="Google" id="ProtNLM"/>
    </source>
</evidence>
<keyword evidence="1" id="KW-0812">Transmembrane</keyword>
<feature type="transmembrane region" description="Helical" evidence="1">
    <location>
        <begin position="27"/>
        <end position="45"/>
    </location>
</feature>
<reference evidence="2 3" key="1">
    <citation type="submission" date="2019-12" db="EMBL/GenBank/DDBJ databases">
        <authorList>
            <person name="Li M."/>
        </authorList>
    </citation>
    <scope>NUCLEOTIDE SEQUENCE [LARGE SCALE GENOMIC DNA]</scope>
    <source>
        <strain evidence="2 3">GBMRC 2024</strain>
    </source>
</reference>
<protein>
    <recommendedName>
        <fullName evidence="4">Tetratricopeptide repeat protein</fullName>
    </recommendedName>
</protein>
<evidence type="ECO:0000256" key="1">
    <source>
        <dbReference type="SAM" id="Phobius"/>
    </source>
</evidence>
<evidence type="ECO:0000313" key="2">
    <source>
        <dbReference type="EMBL" id="MXN16830.1"/>
    </source>
</evidence>
<gene>
    <name evidence="2" type="ORF">GR170_03205</name>
</gene>
<dbReference type="RefSeq" id="WP_160891565.1">
    <property type="nucleotide sequence ID" value="NZ_WUMU01000003.1"/>
</dbReference>
<name>A0A6L7FZW2_9RHOB</name>
<keyword evidence="3" id="KW-1185">Reference proteome</keyword>
<comment type="caution">
    <text evidence="2">The sequence shown here is derived from an EMBL/GenBank/DDBJ whole genome shotgun (WGS) entry which is preliminary data.</text>
</comment>
<dbReference type="AlphaFoldDB" id="A0A6L7FZW2"/>
<proteinExistence type="predicted"/>